<evidence type="ECO:0000313" key="5">
    <source>
        <dbReference type="EMBL" id="MDR7165616.1"/>
    </source>
</evidence>
<dbReference type="SMART" id="SM00062">
    <property type="entry name" value="PBPb"/>
    <property type="match status" value="1"/>
</dbReference>
<evidence type="ECO:0000256" key="3">
    <source>
        <dbReference type="SAM" id="SignalP"/>
    </source>
</evidence>
<evidence type="ECO:0000256" key="1">
    <source>
        <dbReference type="ARBA" id="ARBA00022729"/>
    </source>
</evidence>
<organism evidence="5 6">
    <name type="scientific">Pseudarthrobacter oxydans</name>
    <name type="common">Arthrobacter oxydans</name>
    <dbReference type="NCBI Taxonomy" id="1671"/>
    <lineage>
        <taxon>Bacteria</taxon>
        <taxon>Bacillati</taxon>
        <taxon>Actinomycetota</taxon>
        <taxon>Actinomycetes</taxon>
        <taxon>Micrococcales</taxon>
        <taxon>Micrococcaceae</taxon>
        <taxon>Pseudarthrobacter</taxon>
    </lineage>
</organism>
<dbReference type="SUPFAM" id="SSF53850">
    <property type="entry name" value="Periplasmic binding protein-like II"/>
    <property type="match status" value="1"/>
</dbReference>
<feature type="compositionally biased region" description="Low complexity" evidence="2">
    <location>
        <begin position="30"/>
        <end position="41"/>
    </location>
</feature>
<feature type="domain" description="Solute-binding protein family 3/N-terminal" evidence="4">
    <location>
        <begin position="72"/>
        <end position="302"/>
    </location>
</feature>
<sequence length="316" mass="33199">MMRKRIISVAALAVSASLLFSGCAGGSGDADAAAGGSAGDSELGLPIGEEPSTEANPELTALLPEEIQESGVLKMGSEFPYPPMADLNEDNRAVGYDPELVRALAQKLGVEAEIIKQPFSTAIPGLQAGKIDVYMGGMTDTPERQETLSFVNYLFGGFKTVAMKGNPEGLSTLDDLCGLNVAVGASTVQGDILRSHDCGDTPVNVVEYPTDADVHTAVRAGRAVAFVTDGFVAEWLAENTNDGEVFEVVRDPEAPAGFSPVYAGIGILKEDEQLVEALQAALQELIEEGTYQEILDRNGLSDFAVESAEINQGKAL</sequence>
<evidence type="ECO:0000256" key="2">
    <source>
        <dbReference type="SAM" id="MobiDB-lite"/>
    </source>
</evidence>
<dbReference type="PROSITE" id="PS51257">
    <property type="entry name" value="PROKAR_LIPOPROTEIN"/>
    <property type="match status" value="1"/>
</dbReference>
<dbReference type="PANTHER" id="PTHR35936">
    <property type="entry name" value="MEMBRANE-BOUND LYTIC MUREIN TRANSGLYCOSYLASE F"/>
    <property type="match status" value="1"/>
</dbReference>
<dbReference type="AlphaFoldDB" id="A0AAW8NDK2"/>
<feature type="chain" id="PRO_5043801819" evidence="3">
    <location>
        <begin position="27"/>
        <end position="316"/>
    </location>
</feature>
<dbReference type="CDD" id="cd01004">
    <property type="entry name" value="PBP2_MidA_like"/>
    <property type="match status" value="1"/>
</dbReference>
<dbReference type="Pfam" id="PF00497">
    <property type="entry name" value="SBP_bac_3"/>
    <property type="match status" value="1"/>
</dbReference>
<reference evidence="5" key="1">
    <citation type="submission" date="2023-07" db="EMBL/GenBank/DDBJ databases">
        <title>Sorghum-associated microbial communities from plants grown in Nebraska, USA.</title>
        <authorList>
            <person name="Schachtman D."/>
        </authorList>
    </citation>
    <scope>NUCLEOTIDE SEQUENCE</scope>
    <source>
        <strain evidence="5">BE261</strain>
    </source>
</reference>
<dbReference type="InterPro" id="IPR001638">
    <property type="entry name" value="Solute-binding_3/MltF_N"/>
</dbReference>
<protein>
    <submittedName>
        <fullName evidence="5">Polar amino acid transport system substrate-binding protein</fullName>
    </submittedName>
</protein>
<keyword evidence="1 3" id="KW-0732">Signal</keyword>
<gene>
    <name evidence="5" type="ORF">J2X12_003670</name>
</gene>
<dbReference type="PANTHER" id="PTHR35936:SF17">
    <property type="entry name" value="ARGININE-BINDING EXTRACELLULAR PROTEIN ARTP"/>
    <property type="match status" value="1"/>
</dbReference>
<dbReference type="EMBL" id="JAVDWN010000017">
    <property type="protein sequence ID" value="MDR7165616.1"/>
    <property type="molecule type" value="Genomic_DNA"/>
</dbReference>
<proteinExistence type="predicted"/>
<evidence type="ECO:0000259" key="4">
    <source>
        <dbReference type="SMART" id="SM00062"/>
    </source>
</evidence>
<comment type="caution">
    <text evidence="5">The sequence shown here is derived from an EMBL/GenBank/DDBJ whole genome shotgun (WGS) entry which is preliminary data.</text>
</comment>
<evidence type="ECO:0000313" key="6">
    <source>
        <dbReference type="Proteomes" id="UP001262032"/>
    </source>
</evidence>
<name>A0AAW8NDK2_PSEOX</name>
<dbReference type="RefSeq" id="WP_245575327.1">
    <property type="nucleotide sequence ID" value="NZ_JAVDWN010000017.1"/>
</dbReference>
<dbReference type="Proteomes" id="UP001262032">
    <property type="component" value="Unassembled WGS sequence"/>
</dbReference>
<feature type="region of interest" description="Disordered" evidence="2">
    <location>
        <begin position="30"/>
        <end position="53"/>
    </location>
</feature>
<dbReference type="Gene3D" id="3.40.190.10">
    <property type="entry name" value="Periplasmic binding protein-like II"/>
    <property type="match status" value="2"/>
</dbReference>
<accession>A0AAW8NDK2</accession>
<feature type="signal peptide" evidence="3">
    <location>
        <begin position="1"/>
        <end position="26"/>
    </location>
</feature>